<feature type="region of interest" description="Disordered" evidence="1">
    <location>
        <begin position="397"/>
        <end position="426"/>
    </location>
</feature>
<dbReference type="PANTHER" id="PTHR12486:SF4">
    <property type="entry name" value="APRATAXIN"/>
    <property type="match status" value="1"/>
</dbReference>
<dbReference type="EMBL" id="KQ474079">
    <property type="protein sequence ID" value="KPV74644.1"/>
    <property type="molecule type" value="Genomic_DNA"/>
</dbReference>
<dbReference type="GO" id="GO:0003725">
    <property type="term" value="F:double-stranded RNA binding"/>
    <property type="evidence" value="ECO:0007669"/>
    <property type="project" value="TreeGrafter"/>
</dbReference>
<feature type="region of interest" description="Disordered" evidence="1">
    <location>
        <begin position="145"/>
        <end position="173"/>
    </location>
</feature>
<dbReference type="GO" id="GO:0003697">
    <property type="term" value="F:single-stranded DNA binding"/>
    <property type="evidence" value="ECO:0007669"/>
    <property type="project" value="TreeGrafter"/>
</dbReference>
<dbReference type="InterPro" id="IPR036265">
    <property type="entry name" value="HIT-like_sf"/>
</dbReference>
<reference evidence="3 4" key="1">
    <citation type="journal article" date="2015" name="Front. Microbiol.">
        <title>Genome sequence of the plant growth promoting endophytic yeast Rhodotorula graminis WP1.</title>
        <authorList>
            <person name="Firrincieli A."/>
            <person name="Otillar R."/>
            <person name="Salamov A."/>
            <person name="Schmutz J."/>
            <person name="Khan Z."/>
            <person name="Redman R.S."/>
            <person name="Fleck N.D."/>
            <person name="Lindquist E."/>
            <person name="Grigoriev I.V."/>
            <person name="Doty S.L."/>
        </authorList>
    </citation>
    <scope>NUCLEOTIDE SEQUENCE [LARGE SCALE GENOMIC DNA]</scope>
    <source>
        <strain evidence="3 4">WP1</strain>
    </source>
</reference>
<dbReference type="Pfam" id="PF11969">
    <property type="entry name" value="DcpS_C"/>
    <property type="match status" value="1"/>
</dbReference>
<organism evidence="3 4">
    <name type="scientific">Rhodotorula graminis (strain WP1)</name>
    <dbReference type="NCBI Taxonomy" id="578459"/>
    <lineage>
        <taxon>Eukaryota</taxon>
        <taxon>Fungi</taxon>
        <taxon>Dikarya</taxon>
        <taxon>Basidiomycota</taxon>
        <taxon>Pucciniomycotina</taxon>
        <taxon>Microbotryomycetes</taxon>
        <taxon>Sporidiobolales</taxon>
        <taxon>Sporidiobolaceae</taxon>
        <taxon>Rhodotorula</taxon>
    </lineage>
</organism>
<feature type="region of interest" description="Disordered" evidence="1">
    <location>
        <begin position="1"/>
        <end position="64"/>
    </location>
</feature>
<evidence type="ECO:0000313" key="4">
    <source>
        <dbReference type="Proteomes" id="UP000053890"/>
    </source>
</evidence>
<dbReference type="Gene3D" id="3.30.428.10">
    <property type="entry name" value="HIT-like"/>
    <property type="match status" value="1"/>
</dbReference>
<name>A0A194S298_RHOGW</name>
<dbReference type="PANTHER" id="PTHR12486">
    <property type="entry name" value="APRATAXIN-RELATED"/>
    <property type="match status" value="1"/>
</dbReference>
<feature type="compositionally biased region" description="Low complexity" evidence="1">
    <location>
        <begin position="12"/>
        <end position="25"/>
    </location>
</feature>
<gene>
    <name evidence="3" type="ORF">RHOBADRAFT_53607</name>
</gene>
<feature type="compositionally biased region" description="Low complexity" evidence="1">
    <location>
        <begin position="147"/>
        <end position="157"/>
    </location>
</feature>
<dbReference type="InterPro" id="IPR032566">
    <property type="entry name" value="Znf-C2HE"/>
</dbReference>
<dbReference type="GO" id="GO:0005634">
    <property type="term" value="C:nucleus"/>
    <property type="evidence" value="ECO:0007669"/>
    <property type="project" value="TreeGrafter"/>
</dbReference>
<dbReference type="RefSeq" id="XP_018270693.1">
    <property type="nucleotide sequence ID" value="XM_018416915.1"/>
</dbReference>
<feature type="compositionally biased region" description="Pro residues" evidence="1">
    <location>
        <begin position="45"/>
        <end position="54"/>
    </location>
</feature>
<dbReference type="GO" id="GO:0033699">
    <property type="term" value="F:DNA 5'-adenosine monophosphate hydrolase activity"/>
    <property type="evidence" value="ECO:0007669"/>
    <property type="project" value="TreeGrafter"/>
</dbReference>
<evidence type="ECO:0000256" key="1">
    <source>
        <dbReference type="SAM" id="MobiDB-lite"/>
    </source>
</evidence>
<dbReference type="OrthoDB" id="3512845at2759"/>
<dbReference type="GeneID" id="28977363"/>
<dbReference type="Pfam" id="PF16278">
    <property type="entry name" value="zf-C2HE"/>
    <property type="match status" value="1"/>
</dbReference>
<keyword evidence="4" id="KW-1185">Reference proteome</keyword>
<dbReference type="Proteomes" id="UP000053890">
    <property type="component" value="Unassembled WGS sequence"/>
</dbReference>
<feature type="region of interest" description="Disordered" evidence="1">
    <location>
        <begin position="312"/>
        <end position="331"/>
    </location>
</feature>
<feature type="region of interest" description="Disordered" evidence="1">
    <location>
        <begin position="445"/>
        <end position="490"/>
    </location>
</feature>
<feature type="region of interest" description="Disordered" evidence="1">
    <location>
        <begin position="195"/>
        <end position="216"/>
    </location>
</feature>
<feature type="compositionally biased region" description="Low complexity" evidence="1">
    <location>
        <begin position="412"/>
        <end position="422"/>
    </location>
</feature>
<feature type="compositionally biased region" description="Acidic residues" evidence="1">
    <location>
        <begin position="264"/>
        <end position="274"/>
    </location>
</feature>
<dbReference type="GO" id="GO:0030983">
    <property type="term" value="F:mismatched DNA binding"/>
    <property type="evidence" value="ECO:0007669"/>
    <property type="project" value="TreeGrafter"/>
</dbReference>
<dbReference type="SUPFAM" id="SSF54197">
    <property type="entry name" value="HIT-like"/>
    <property type="match status" value="1"/>
</dbReference>
<feature type="domain" description="Aprataxin C2HE/C2H2/C2HC zinc finger" evidence="2">
    <location>
        <begin position="655"/>
        <end position="716"/>
    </location>
</feature>
<evidence type="ECO:0000259" key="2">
    <source>
        <dbReference type="Pfam" id="PF16278"/>
    </source>
</evidence>
<dbReference type="AlphaFoldDB" id="A0A194S298"/>
<proteinExistence type="predicted"/>
<dbReference type="GO" id="GO:0000012">
    <property type="term" value="P:single strand break repair"/>
    <property type="evidence" value="ECO:0007669"/>
    <property type="project" value="TreeGrafter"/>
</dbReference>
<feature type="region of interest" description="Disordered" evidence="1">
    <location>
        <begin position="235"/>
        <end position="291"/>
    </location>
</feature>
<feature type="compositionally biased region" description="Low complexity" evidence="1">
    <location>
        <begin position="469"/>
        <end position="480"/>
    </location>
</feature>
<feature type="compositionally biased region" description="Low complexity" evidence="1">
    <location>
        <begin position="55"/>
        <end position="64"/>
    </location>
</feature>
<evidence type="ECO:0000313" key="3">
    <source>
        <dbReference type="EMBL" id="KPV74644.1"/>
    </source>
</evidence>
<accession>A0A194S298</accession>
<dbReference type="STRING" id="578459.A0A194S298"/>
<sequence length="730" mass="78152">MGDPPAHEPLPSRSHVLVHPLSSSSARAAHDLVHAIRNHSRHDAAPPPSPPSPRPRSTSPHYSPWRISNKYYRASVAFRVMSPSDADLDQEDDLRTSLSEGDEPAVVVVAPASALPSPTVLALLERLSSRDPEFDVALLVTHPPSPAHGASATSTATQAVADGPTGPGAGAGEMDEAAWDDAALSAGFEWVHLGPAPRAASGNGQVDAEDEEDGESPVGRVVAALHAHMWDGMERVERPARAPPRRSYTLANGTSGASVGHGEDNEEDEDDAEDWSALSAPPLPAPRVRPGEAAAGAAWAFPERFLPSIARSTTDGSGAAGEDDVSAAAGARTSSSFEDDFAPFVSATSSSTSFDANTTADAAAGTSALAHDAGPLGVGGADAASIAASPPYRHPSLAFPDSTSASITSPHPLLTDDPSLDPADTDLDSLDDLFSRLSTARAATASMDLDERRAHMPPRTRIPAPVQLRPSPRARPTAAPSTPPSFDPTSLRARFLPFAPSPGMSWNAALENYARLKRPDKELQQGVWLAHNDQTMTIFDGFEKAKYHMLVLPRDPFPLPNPPGGTVPRSALVSLSALLDSPHALSVLKALRSAGEEVAEMIRDEMDKEEGWTWDVRMGFHAVESMRHVHLHVISNDMISPKLKNKKHWNSFHPTLGFFLHLDDVIKGVESEDGYQLDAPRAYEPLLKGPLVSHYPPYAEFKNLPQLKSHLEDEWERLGRRVREEKQAEG</sequence>
<protein>
    <recommendedName>
        <fullName evidence="2">Aprataxin C2HE/C2H2/C2HC zinc finger domain-containing protein</fullName>
    </recommendedName>
</protein>
<dbReference type="GO" id="GO:1990165">
    <property type="term" value="F:single-strand break-containing DNA binding"/>
    <property type="evidence" value="ECO:0007669"/>
    <property type="project" value="TreeGrafter"/>
</dbReference>